<keyword evidence="3" id="KW-1185">Reference proteome</keyword>
<gene>
    <name evidence="2" type="ORF">GCM10010253_63970</name>
</gene>
<evidence type="ECO:0000313" key="2">
    <source>
        <dbReference type="EMBL" id="GGS80355.1"/>
    </source>
</evidence>
<dbReference type="RefSeq" id="WP_199889714.1">
    <property type="nucleotide sequence ID" value="NZ_BMSZ01000026.1"/>
</dbReference>
<comment type="caution">
    <text evidence="2">The sequence shown here is derived from an EMBL/GenBank/DDBJ whole genome shotgun (WGS) entry which is preliminary data.</text>
</comment>
<dbReference type="Proteomes" id="UP000659767">
    <property type="component" value="Unassembled WGS sequence"/>
</dbReference>
<feature type="region of interest" description="Disordered" evidence="1">
    <location>
        <begin position="62"/>
        <end position="89"/>
    </location>
</feature>
<evidence type="ECO:0000313" key="3">
    <source>
        <dbReference type="Proteomes" id="UP000659767"/>
    </source>
</evidence>
<sequence>MAAADYVPLRDLSGEVGPSQTVASDSPFERWTWTTLLERVQVRDDVVGRFVWIIAVDSASTELTSTQPVPQKKRKRGRAEDSGHSQARQAVGHCRGGLTAKVPSAADVCALPLSIMLVPGNTQRRHRVRQVLDGIRIPPVGAVSELTAQRRGPGRWACAY</sequence>
<accession>A0ABQ2TRG9</accession>
<name>A0ABQ2TRG9_STRBA</name>
<proteinExistence type="predicted"/>
<reference evidence="3" key="1">
    <citation type="journal article" date="2019" name="Int. J. Syst. Evol. Microbiol.">
        <title>The Global Catalogue of Microorganisms (GCM) 10K type strain sequencing project: providing services to taxonomists for standard genome sequencing and annotation.</title>
        <authorList>
            <consortium name="The Broad Institute Genomics Platform"/>
            <consortium name="The Broad Institute Genome Sequencing Center for Infectious Disease"/>
            <person name="Wu L."/>
            <person name="Ma J."/>
        </authorList>
    </citation>
    <scope>NUCLEOTIDE SEQUENCE [LARGE SCALE GENOMIC DNA]</scope>
    <source>
        <strain evidence="3">JCM 4350</strain>
    </source>
</reference>
<dbReference type="EMBL" id="BMSZ01000026">
    <property type="protein sequence ID" value="GGS80355.1"/>
    <property type="molecule type" value="Genomic_DNA"/>
</dbReference>
<organism evidence="2 3">
    <name type="scientific">Streptomyces badius</name>
    <dbReference type="NCBI Taxonomy" id="1941"/>
    <lineage>
        <taxon>Bacteria</taxon>
        <taxon>Bacillati</taxon>
        <taxon>Actinomycetota</taxon>
        <taxon>Actinomycetes</taxon>
        <taxon>Kitasatosporales</taxon>
        <taxon>Streptomycetaceae</taxon>
        <taxon>Streptomyces</taxon>
    </lineage>
</organism>
<evidence type="ECO:0000256" key="1">
    <source>
        <dbReference type="SAM" id="MobiDB-lite"/>
    </source>
</evidence>
<protein>
    <recommendedName>
        <fullName evidence="4">Transposase IS701-like DDE domain-containing protein</fullName>
    </recommendedName>
</protein>
<evidence type="ECO:0008006" key="4">
    <source>
        <dbReference type="Google" id="ProtNLM"/>
    </source>
</evidence>